<reference evidence="2 3" key="1">
    <citation type="submission" date="2020-03" db="EMBL/GenBank/DDBJ databases">
        <title>Genomic Encyclopedia of Type Strains, Phase IV (KMG-IV): sequencing the most valuable type-strain genomes for metagenomic binning, comparative biology and taxonomic classification.</title>
        <authorList>
            <person name="Goeker M."/>
        </authorList>
    </citation>
    <scope>NUCLEOTIDE SEQUENCE [LARGE SCALE GENOMIC DNA]</scope>
    <source>
        <strain evidence="2 3">DSM 29762</strain>
    </source>
</reference>
<keyword evidence="1" id="KW-1133">Transmembrane helix</keyword>
<comment type="caution">
    <text evidence="2">The sequence shown here is derived from an EMBL/GenBank/DDBJ whole genome shotgun (WGS) entry which is preliminary data.</text>
</comment>
<dbReference type="Proteomes" id="UP000590442">
    <property type="component" value="Unassembled WGS sequence"/>
</dbReference>
<dbReference type="EMBL" id="JAATJJ010000002">
    <property type="protein sequence ID" value="NJB72098.1"/>
    <property type="molecule type" value="Genomic_DNA"/>
</dbReference>
<gene>
    <name evidence="2" type="ORF">GGR42_002589</name>
</gene>
<evidence type="ECO:0000313" key="2">
    <source>
        <dbReference type="EMBL" id="NJB72098.1"/>
    </source>
</evidence>
<sequence>MDWVCHFEGIEMLMIILNVGVLNLNFDFHIEIIFGRFFLKYFIINVGLGTILTCNNRTLCFFIEVVIFFFNNPSPNYYNSELFFSYP</sequence>
<accession>A0A846QVS8</accession>
<proteinExistence type="predicted"/>
<dbReference type="AlphaFoldDB" id="A0A846QVS8"/>
<evidence type="ECO:0000256" key="1">
    <source>
        <dbReference type="SAM" id="Phobius"/>
    </source>
</evidence>
<name>A0A846QVS8_9FLAO</name>
<keyword evidence="3" id="KW-1185">Reference proteome</keyword>
<evidence type="ECO:0000313" key="3">
    <source>
        <dbReference type="Proteomes" id="UP000590442"/>
    </source>
</evidence>
<keyword evidence="1" id="KW-0472">Membrane</keyword>
<protein>
    <submittedName>
        <fullName evidence="2">Uncharacterized protein</fullName>
    </submittedName>
</protein>
<keyword evidence="1" id="KW-0812">Transmembrane</keyword>
<feature type="transmembrane region" description="Helical" evidence="1">
    <location>
        <begin position="42"/>
        <end position="70"/>
    </location>
</feature>
<organism evidence="2 3">
    <name type="scientific">Saonia flava</name>
    <dbReference type="NCBI Taxonomy" id="523696"/>
    <lineage>
        <taxon>Bacteria</taxon>
        <taxon>Pseudomonadati</taxon>
        <taxon>Bacteroidota</taxon>
        <taxon>Flavobacteriia</taxon>
        <taxon>Flavobacteriales</taxon>
        <taxon>Flavobacteriaceae</taxon>
        <taxon>Saonia</taxon>
    </lineage>
</organism>